<reference evidence="3" key="1">
    <citation type="submission" date="2020-12" db="EMBL/GenBank/DDBJ databases">
        <authorList>
            <person name="Iha C."/>
        </authorList>
    </citation>
    <scope>NUCLEOTIDE SEQUENCE</scope>
</reference>
<protein>
    <recommendedName>
        <fullName evidence="5">Baseplate protein J-like domain-containing protein</fullName>
    </recommendedName>
</protein>
<evidence type="ECO:0000313" key="3">
    <source>
        <dbReference type="EMBL" id="CAD7695247.1"/>
    </source>
</evidence>
<dbReference type="Pfam" id="PF04865">
    <property type="entry name" value="Baseplate_J"/>
    <property type="match status" value="1"/>
</dbReference>
<dbReference type="PANTHER" id="PTHR37829:SF3">
    <property type="entry name" value="PROTEIN JAYE-RELATED"/>
    <property type="match status" value="1"/>
</dbReference>
<proteinExistence type="predicted"/>
<evidence type="ECO:0008006" key="5">
    <source>
        <dbReference type="Google" id="ProtNLM"/>
    </source>
</evidence>
<dbReference type="AlphaFoldDB" id="A0A8S1IKS8"/>
<accession>A0A8S1IKS8</accession>
<gene>
    <name evidence="3" type="ORF">OSTQU699_LOCUS608</name>
</gene>
<dbReference type="InterPro" id="IPR007048">
    <property type="entry name" value="IraD/Gp25-like"/>
</dbReference>
<dbReference type="Gene3D" id="3.10.450.40">
    <property type="match status" value="1"/>
</dbReference>
<sequence>MLGGDVTLSTGKRASSASINLADPRLELLNSLPLPTRDTKIPLDVWVGSGTQPTKIFTGWVSQLAGDEPPGRVSVTATDKLKGARRKQRAKAIAQTSIEQLAKRTAKEQGLTADFSRANVSELRDLGRVLQHGETDYELLERLCSLVGHALFVDGDRLLLIDDGLEVQEGDVALELRRGVNVRGNVSFTITERLRMNTRHILDYSGEVISAADEGEAELAAVELERTGVSSVDVDAPSFSKQAATWARQSLARAKKVFECSIETDLEELVKPRDVVALRGYGPRFSGLWRVEQVKHKLAAGVWPPKVTSAGRLAFVSGEDALWQGIEQVLSTPLGTRPLDPTFGAPPVVLEPMGSPEAIAYALGRAIERSEPRVKDVRVDILRDDAASGTLELRIWITPIESNEELMAEEIPTLVIDPRDEEEMVASVIDDLPDEITDRSRAHWLIAAIEATGSIYAMCTYWINQWPTKLLLKVIELLGIEREPATAATATLTFTSAASTVTDVTVPAGTVVKTGSGADAIEFATDVALTVPSGGASANVAATATETGAATNVSAGTLTKLDVPVAGIASVTNAAEASGGQDLESLDQMIARTPLAVRKQNRIVTGEDAADEAARVDGVSRAKALGTYYLSEGVLERSVGVYAVGLLLDGTLNDGALSSELKTEIRDALKAKALGGVGFSIFLAPVRLVMIESVEVVLKTGYVLADVEASIKAALVEYLTAYDIIGDDGRTITGSAWEWGETLYANEVISLIDRVDGVKRVGAITYRYSDNYGTDWLPSHPAPALSLADISPGVSSDVVDLFGLIHWGGDHSPPFEFSVSEA</sequence>
<comment type="caution">
    <text evidence="3">The sequence shown here is derived from an EMBL/GenBank/DDBJ whole genome shotgun (WGS) entry which is preliminary data.</text>
</comment>
<evidence type="ECO:0000259" key="2">
    <source>
        <dbReference type="Pfam" id="PF04965"/>
    </source>
</evidence>
<dbReference type="InterPro" id="IPR052399">
    <property type="entry name" value="Phage_Baseplate_Assmbl_Protein"/>
</dbReference>
<organism evidence="3 4">
    <name type="scientific">Ostreobium quekettii</name>
    <dbReference type="NCBI Taxonomy" id="121088"/>
    <lineage>
        <taxon>Eukaryota</taxon>
        <taxon>Viridiplantae</taxon>
        <taxon>Chlorophyta</taxon>
        <taxon>core chlorophytes</taxon>
        <taxon>Ulvophyceae</taxon>
        <taxon>TCBD clade</taxon>
        <taxon>Bryopsidales</taxon>
        <taxon>Ostreobineae</taxon>
        <taxon>Ostreobiaceae</taxon>
        <taxon>Ostreobium</taxon>
    </lineage>
</organism>
<name>A0A8S1IKS8_9CHLO</name>
<dbReference type="SUPFAM" id="SSF160719">
    <property type="entry name" value="gpW/gp25-like"/>
    <property type="match status" value="1"/>
</dbReference>
<dbReference type="Pfam" id="PF05954">
    <property type="entry name" value="Phage_GPD"/>
    <property type="match status" value="1"/>
</dbReference>
<evidence type="ECO:0000259" key="1">
    <source>
        <dbReference type="Pfam" id="PF04865"/>
    </source>
</evidence>
<feature type="domain" description="IraD/Gp25-like" evidence="2">
    <location>
        <begin position="318"/>
        <end position="395"/>
    </location>
</feature>
<dbReference type="EMBL" id="CAJHUC010000322">
    <property type="protein sequence ID" value="CAD7695247.1"/>
    <property type="molecule type" value="Genomic_DNA"/>
</dbReference>
<dbReference type="Proteomes" id="UP000708148">
    <property type="component" value="Unassembled WGS sequence"/>
</dbReference>
<dbReference type="SUPFAM" id="SSF69279">
    <property type="entry name" value="Phage tail proteins"/>
    <property type="match status" value="1"/>
</dbReference>
<dbReference type="InterPro" id="IPR006949">
    <property type="entry name" value="Barrel_Baseplate_J-like"/>
</dbReference>
<evidence type="ECO:0000313" key="4">
    <source>
        <dbReference type="Proteomes" id="UP000708148"/>
    </source>
</evidence>
<dbReference type="Pfam" id="PF04965">
    <property type="entry name" value="GPW_gp25"/>
    <property type="match status" value="1"/>
</dbReference>
<dbReference type="PANTHER" id="PTHR37829">
    <property type="entry name" value="PHAGE-LIKE ELEMENT PBSX PROTEIN XKDT"/>
    <property type="match status" value="1"/>
</dbReference>
<keyword evidence="4" id="KW-1185">Reference proteome</keyword>
<feature type="domain" description="Baseplate protein J-like barrel" evidence="1">
    <location>
        <begin position="491"/>
        <end position="580"/>
    </location>
</feature>